<evidence type="ECO:0000256" key="4">
    <source>
        <dbReference type="ARBA" id="ARBA00022827"/>
    </source>
</evidence>
<feature type="binding site" evidence="7">
    <location>
        <position position="87"/>
    </location>
    <ligand>
        <name>FAD</name>
        <dbReference type="ChEBI" id="CHEBI:57692"/>
    </ligand>
</feature>
<organism evidence="10 11">
    <name type="scientific">Candidatus Methylophosphatis roskildensis</name>
    <dbReference type="NCBI Taxonomy" id="2899263"/>
    <lineage>
        <taxon>Bacteria</taxon>
        <taxon>Pseudomonadati</taxon>
        <taxon>Pseudomonadota</taxon>
        <taxon>Betaproteobacteria</taxon>
        <taxon>Nitrosomonadales</taxon>
        <taxon>Sterolibacteriaceae</taxon>
        <taxon>Candidatus Methylophosphatis</taxon>
    </lineage>
</organism>
<feature type="domain" description="FAD/NAD(P)-binding" evidence="9">
    <location>
        <begin position="13"/>
        <end position="186"/>
    </location>
</feature>
<dbReference type="PANTHER" id="PTHR48467:SF1">
    <property type="entry name" value="GLUTAMATE SYNTHASE 1 [NADH], CHLOROPLASTIC-LIKE"/>
    <property type="match status" value="1"/>
</dbReference>
<dbReference type="GO" id="GO:0016491">
    <property type="term" value="F:oxidoreductase activity"/>
    <property type="evidence" value="ECO:0007669"/>
    <property type="project" value="UniProtKB-KW"/>
</dbReference>
<name>A0A9D7HP01_9PROT</name>
<dbReference type="PIRSF" id="PIRSF000362">
    <property type="entry name" value="FNR"/>
    <property type="match status" value="1"/>
</dbReference>
<proteinExistence type="inferred from homology"/>
<evidence type="ECO:0000256" key="5">
    <source>
        <dbReference type="ARBA" id="ARBA00022857"/>
    </source>
</evidence>
<evidence type="ECO:0000256" key="7">
    <source>
        <dbReference type="PIRSR" id="PIRSR000362-1"/>
    </source>
</evidence>
<keyword evidence="4 7" id="KW-0274">FAD</keyword>
<evidence type="ECO:0000256" key="2">
    <source>
        <dbReference type="ARBA" id="ARBA00008312"/>
    </source>
</evidence>
<feature type="binding site" evidence="7">
    <location>
        <position position="22"/>
    </location>
    <ligand>
        <name>FAD</name>
        <dbReference type="ChEBI" id="CHEBI:57692"/>
    </ligand>
</feature>
<feature type="binding site" evidence="8">
    <location>
        <position position="214"/>
    </location>
    <ligand>
        <name>NADP(+)</name>
        <dbReference type="ChEBI" id="CHEBI:58349"/>
    </ligand>
</feature>
<protein>
    <submittedName>
        <fullName evidence="10">FAD-dependent oxidoreductase</fullName>
    </submittedName>
</protein>
<accession>A0A9D7HP01</accession>
<feature type="binding site" evidence="7">
    <location>
        <position position="43"/>
    </location>
    <ligand>
        <name>FAD</name>
        <dbReference type="ChEBI" id="CHEBI:57692"/>
    </ligand>
</feature>
<comment type="similarity">
    <text evidence="2">Belongs to the ferredoxin--NADP reductase type 1 family.</text>
</comment>
<sequence length="466" mass="49988">MDAFLGTERNPLQVAVVGSGPSGFYAAEALLKSGQAVRVDMIERLPAPYGLVRYGVAPDHPKLKEAILAYQVIAQLPHFSLLANVNVGRDIEVDELRAHYHAIVFACGAEADRRLGVPGEDLAGSHTATEFVAWYNGHPDYRERSFDLSAEVAVVIGQGNVAADVCRILAKSVDELRATDIAQHALDALAASRVREIHLIGRRGPAQAKFTNKELKELGELACCDTQVDPRDLALNAESLAELQSKANYISAKNVEILRDLAARALGGRPRRLLFRFLESPLELVGAGRLEELVLVRNRLEGSPFQQSAHSTGETARLRCGLLFRSIGYAGVPIPGCPFDARQGIFPTRDGRLVDATDAVIPGLYAAGWIKRGPSGIIGTNRADSVATVKSLLADVPSLPSGAKAGSAGLAPLLAQRAVRAVSLDDWRVIDAHEVARGEPLGKPREKFTRVAEMLGCLDGGAVSQR</sequence>
<evidence type="ECO:0000256" key="1">
    <source>
        <dbReference type="ARBA" id="ARBA00001974"/>
    </source>
</evidence>
<dbReference type="Gene3D" id="3.40.50.720">
    <property type="entry name" value="NAD(P)-binding Rossmann-like Domain"/>
    <property type="match status" value="1"/>
</dbReference>
<dbReference type="InterPro" id="IPR036188">
    <property type="entry name" value="FAD/NAD-bd_sf"/>
</dbReference>
<reference evidence="10" key="1">
    <citation type="submission" date="2020-10" db="EMBL/GenBank/DDBJ databases">
        <title>Connecting structure to function with the recovery of over 1000 high-quality activated sludge metagenome-assembled genomes encoding full-length rRNA genes using long-read sequencing.</title>
        <authorList>
            <person name="Singleton C.M."/>
            <person name="Petriglieri F."/>
            <person name="Kristensen J.M."/>
            <person name="Kirkegaard R.H."/>
            <person name="Michaelsen T.Y."/>
            <person name="Andersen M.H."/>
            <person name="Karst S.M."/>
            <person name="Dueholm M.S."/>
            <person name="Nielsen P.H."/>
            <person name="Albertsen M."/>
        </authorList>
    </citation>
    <scope>NUCLEOTIDE SEQUENCE</scope>
    <source>
        <strain evidence="10">Bjer_18-Q3-R1-45_BAT3C.347</strain>
    </source>
</reference>
<dbReference type="PANTHER" id="PTHR48467">
    <property type="entry name" value="GLUTAMATE SYNTHASE 1 [NADH], CHLOROPLASTIC-LIKE"/>
    <property type="match status" value="1"/>
</dbReference>
<dbReference type="Pfam" id="PF07992">
    <property type="entry name" value="Pyr_redox_2"/>
    <property type="match status" value="1"/>
</dbReference>
<evidence type="ECO:0000313" key="10">
    <source>
        <dbReference type="EMBL" id="MBK6975323.1"/>
    </source>
</evidence>
<feature type="binding site" evidence="7">
    <location>
        <position position="51"/>
    </location>
    <ligand>
        <name>FAD</name>
        <dbReference type="ChEBI" id="CHEBI:57692"/>
    </ligand>
</feature>
<evidence type="ECO:0000256" key="3">
    <source>
        <dbReference type="ARBA" id="ARBA00022630"/>
    </source>
</evidence>
<evidence type="ECO:0000256" key="8">
    <source>
        <dbReference type="PIRSR" id="PIRSR000362-2"/>
    </source>
</evidence>
<gene>
    <name evidence="10" type="ORF">IPH26_21065</name>
</gene>
<evidence type="ECO:0000313" key="11">
    <source>
        <dbReference type="Proteomes" id="UP000807785"/>
    </source>
</evidence>
<dbReference type="Proteomes" id="UP000807785">
    <property type="component" value="Unassembled WGS sequence"/>
</dbReference>
<dbReference type="PRINTS" id="PR00419">
    <property type="entry name" value="ADXRDTASE"/>
</dbReference>
<dbReference type="SUPFAM" id="SSF51971">
    <property type="entry name" value="Nucleotide-binding domain"/>
    <property type="match status" value="2"/>
</dbReference>
<feature type="binding site" evidence="8">
    <location>
        <position position="376"/>
    </location>
    <ligand>
        <name>NADP(+)</name>
        <dbReference type="ChEBI" id="CHEBI:58349"/>
    </ligand>
</feature>
<evidence type="ECO:0000256" key="6">
    <source>
        <dbReference type="ARBA" id="ARBA00023002"/>
    </source>
</evidence>
<feature type="binding site" evidence="8">
    <location>
        <begin position="202"/>
        <end position="203"/>
    </location>
    <ligand>
        <name>NADP(+)</name>
        <dbReference type="ChEBI" id="CHEBI:58349"/>
    </ligand>
</feature>
<dbReference type="EMBL" id="JADJEV010000005">
    <property type="protein sequence ID" value="MBK6975323.1"/>
    <property type="molecule type" value="Genomic_DNA"/>
</dbReference>
<comment type="cofactor">
    <cofactor evidence="1 7">
        <name>FAD</name>
        <dbReference type="ChEBI" id="CHEBI:57692"/>
    </cofactor>
</comment>
<feature type="binding site" evidence="7">
    <location>
        <position position="369"/>
    </location>
    <ligand>
        <name>FAD</name>
        <dbReference type="ChEBI" id="CHEBI:57692"/>
    </ligand>
</feature>
<dbReference type="InterPro" id="IPR055275">
    <property type="entry name" value="Ferredox_Rdtase"/>
</dbReference>
<feature type="binding site" evidence="8">
    <location>
        <begin position="158"/>
        <end position="161"/>
    </location>
    <ligand>
        <name>NADP(+)</name>
        <dbReference type="ChEBI" id="CHEBI:58349"/>
    </ligand>
</feature>
<evidence type="ECO:0000259" key="9">
    <source>
        <dbReference type="Pfam" id="PF07992"/>
    </source>
</evidence>
<keyword evidence="3" id="KW-0285">Flavoprotein</keyword>
<keyword evidence="6" id="KW-0560">Oxidoreductase</keyword>
<dbReference type="Gene3D" id="3.50.50.60">
    <property type="entry name" value="FAD/NAD(P)-binding domain"/>
    <property type="match status" value="1"/>
</dbReference>
<keyword evidence="5 8" id="KW-0521">NADP</keyword>
<dbReference type="InterPro" id="IPR023753">
    <property type="entry name" value="FAD/NAD-binding_dom"/>
</dbReference>
<feature type="binding site" evidence="7">
    <location>
        <begin position="376"/>
        <end position="378"/>
    </location>
    <ligand>
        <name>FAD</name>
        <dbReference type="ChEBI" id="CHEBI:57692"/>
    </ligand>
</feature>
<dbReference type="AlphaFoldDB" id="A0A9D7HP01"/>
<dbReference type="InterPro" id="IPR021163">
    <property type="entry name" value="Ferredox_Rdtase_adrenod"/>
</dbReference>
<comment type="caution">
    <text evidence="10">The sequence shown here is derived from an EMBL/GenBank/DDBJ whole genome shotgun (WGS) entry which is preliminary data.</text>
</comment>